<comment type="caution">
    <text evidence="2">The sequence shown here is derived from an EMBL/GenBank/DDBJ whole genome shotgun (WGS) entry which is preliminary data.</text>
</comment>
<dbReference type="GO" id="GO:0005524">
    <property type="term" value="F:ATP binding"/>
    <property type="evidence" value="ECO:0007669"/>
    <property type="project" value="UniProtKB-KW"/>
</dbReference>
<dbReference type="Gene3D" id="3.40.50.300">
    <property type="entry name" value="P-loop containing nucleotide triphosphate hydrolases"/>
    <property type="match status" value="1"/>
</dbReference>
<dbReference type="Proteomes" id="UP001268864">
    <property type="component" value="Unassembled WGS sequence"/>
</dbReference>
<evidence type="ECO:0000256" key="1">
    <source>
        <dbReference type="SAM" id="MobiDB-lite"/>
    </source>
</evidence>
<accession>A0ABU2FJL7</accession>
<keyword evidence="3" id="KW-1185">Reference proteome</keyword>
<reference evidence="2 3" key="1">
    <citation type="submission" date="2022-06" db="EMBL/GenBank/DDBJ databases">
        <title>Halomicroarcula sp. a new haloarchaeum isolate from saline soil.</title>
        <authorList>
            <person name="Strakova D."/>
            <person name="Galisteo C."/>
            <person name="Sanchez-Porro C."/>
            <person name="Ventosa A."/>
        </authorList>
    </citation>
    <scope>NUCLEOTIDE SEQUENCE [LARGE SCALE GENOMIC DNA]</scope>
    <source>
        <strain evidence="2 3">S3CR25-11</strain>
    </source>
</reference>
<name>A0ABU2FJL7_9EURY</name>
<gene>
    <name evidence="2" type="ORF">NDI86_00725</name>
</gene>
<sequence>MSSDKWVAETVLVGILLAFIAGSVAVYEAVKLAGPGPACASALLFAAQSGWGKSYHAQAWMESNADAYEGMVVLDYCREYRGLVKHGLAQHWIVGPREQQLSVSGWVDVLEANPQLVLEKHVRLTSDDWRAVCTRVAEAARRIRRDQMVIVDEAHFVVPQEGKLPQPLKEIATTGRGAGTSSMWITQRLAEIDKTITTQCQSRMLGGFKGGDLGSVSVEYTEDLHDPVKSPTGLSDELLPPGRETPTSLQKHKNDEGHVIGSEWIYSDDDGEIRRINTQHVTMHSTHYGSQGNDLKPPEYTA</sequence>
<evidence type="ECO:0000313" key="3">
    <source>
        <dbReference type="Proteomes" id="UP001268864"/>
    </source>
</evidence>
<keyword evidence="2" id="KW-0547">Nucleotide-binding</keyword>
<keyword evidence="2" id="KW-0067">ATP-binding</keyword>
<organism evidence="2 3">
    <name type="scientific">Haloarcula onubensis</name>
    <dbReference type="NCBI Taxonomy" id="2950539"/>
    <lineage>
        <taxon>Archaea</taxon>
        <taxon>Methanobacteriati</taxon>
        <taxon>Methanobacteriota</taxon>
        <taxon>Stenosarchaea group</taxon>
        <taxon>Halobacteria</taxon>
        <taxon>Halobacteriales</taxon>
        <taxon>Haloarculaceae</taxon>
        <taxon>Haloarcula</taxon>
    </lineage>
</organism>
<dbReference type="RefSeq" id="WP_310898471.1">
    <property type="nucleotide sequence ID" value="NZ_JAMQOS010000001.1"/>
</dbReference>
<evidence type="ECO:0000313" key="2">
    <source>
        <dbReference type="EMBL" id="MDS0280624.1"/>
    </source>
</evidence>
<proteinExistence type="predicted"/>
<feature type="region of interest" description="Disordered" evidence="1">
    <location>
        <begin position="225"/>
        <end position="253"/>
    </location>
</feature>
<dbReference type="EMBL" id="JAMQOS010000001">
    <property type="protein sequence ID" value="MDS0280624.1"/>
    <property type="molecule type" value="Genomic_DNA"/>
</dbReference>
<protein>
    <submittedName>
        <fullName evidence="2">ATP-binding protein</fullName>
    </submittedName>
</protein>
<dbReference type="InterPro" id="IPR027417">
    <property type="entry name" value="P-loop_NTPase"/>
</dbReference>
<dbReference type="SUPFAM" id="SSF52540">
    <property type="entry name" value="P-loop containing nucleoside triphosphate hydrolases"/>
    <property type="match status" value="1"/>
</dbReference>